<protein>
    <submittedName>
        <fullName evidence="3">DUF427 domain-containing protein</fullName>
    </submittedName>
</protein>
<dbReference type="Pfam" id="PF04248">
    <property type="entry name" value="NTP_transf_9"/>
    <property type="match status" value="2"/>
</dbReference>
<reference evidence="3" key="1">
    <citation type="submission" date="2024-06" db="EMBL/GenBank/DDBJ databases">
        <title>The genome sequences of Kitasatospora sp. strain HUAS MG31.</title>
        <authorList>
            <person name="Mo P."/>
        </authorList>
    </citation>
    <scope>NUCLEOTIDE SEQUENCE</scope>
    <source>
        <strain evidence="3">HUAS MG31</strain>
    </source>
</reference>
<feature type="domain" description="DUF427" evidence="2">
    <location>
        <begin position="159"/>
        <end position="249"/>
    </location>
</feature>
<dbReference type="PANTHER" id="PTHR34310:SF9">
    <property type="entry name" value="BLR5716 PROTEIN"/>
    <property type="match status" value="1"/>
</dbReference>
<dbReference type="Gene3D" id="2.170.150.40">
    <property type="entry name" value="Domain of unknown function (DUF427)"/>
    <property type="match status" value="2"/>
</dbReference>
<dbReference type="AlphaFoldDB" id="A0AAU8JU60"/>
<feature type="domain" description="DUF427" evidence="2">
    <location>
        <begin position="35"/>
        <end position="122"/>
    </location>
</feature>
<dbReference type="InterPro" id="IPR038694">
    <property type="entry name" value="DUF427_sf"/>
</dbReference>
<name>A0AAU8JU60_9ACTN</name>
<gene>
    <name evidence="3" type="ORF">ABWK59_13335</name>
</gene>
<dbReference type="EMBL" id="CP159872">
    <property type="protein sequence ID" value="XCM79830.1"/>
    <property type="molecule type" value="Genomic_DNA"/>
</dbReference>
<dbReference type="PANTHER" id="PTHR34310">
    <property type="entry name" value="DUF427 DOMAIN PROTEIN (AFU_ORTHOLOGUE AFUA_3G02220)"/>
    <property type="match status" value="1"/>
</dbReference>
<proteinExistence type="predicted"/>
<evidence type="ECO:0000256" key="1">
    <source>
        <dbReference type="SAM" id="MobiDB-lite"/>
    </source>
</evidence>
<accession>A0AAU8JU60</accession>
<sequence>MDTFGQQHGQPHGQKLGQQDGQAHRPRVEPCAKRIRAFLGGRPVLDTVRARLVWEHPAFPAYYVPVADVGPGLLTPTGRTSSRPGLGEGRLFTLASGGRTVKDAAWRYEDSPVEELRELVRFSWRALDAWFEEDEEVYTHPRDPYKRIDILPSSRQVGIELDGVVVAESGHPSLLFETGLPVRYYLPRTDVRADLLEPGTRTTHCPYKGAAEHLSVRVGDELHQDVAWTYRTPLPESQRIAGLVAFYDERADIHVDGVLQPRPHTPFS</sequence>
<evidence type="ECO:0000259" key="2">
    <source>
        <dbReference type="Pfam" id="PF04248"/>
    </source>
</evidence>
<organism evidence="3">
    <name type="scientific">Kitasatospora camelliae</name>
    <dbReference type="NCBI Taxonomy" id="3156397"/>
    <lineage>
        <taxon>Bacteria</taxon>
        <taxon>Bacillati</taxon>
        <taxon>Actinomycetota</taxon>
        <taxon>Actinomycetes</taxon>
        <taxon>Kitasatosporales</taxon>
        <taxon>Streptomycetaceae</taxon>
        <taxon>Kitasatospora</taxon>
    </lineage>
</organism>
<evidence type="ECO:0000313" key="3">
    <source>
        <dbReference type="EMBL" id="XCM79830.1"/>
    </source>
</evidence>
<dbReference type="RefSeq" id="WP_354640772.1">
    <property type="nucleotide sequence ID" value="NZ_CP159872.1"/>
</dbReference>
<dbReference type="InterPro" id="IPR007361">
    <property type="entry name" value="DUF427"/>
</dbReference>
<dbReference type="KEGG" id="kcm:ABWK59_13335"/>
<feature type="region of interest" description="Disordered" evidence="1">
    <location>
        <begin position="1"/>
        <end position="27"/>
    </location>
</feature>